<comment type="caution">
    <text evidence="1">The sequence shown here is derived from an EMBL/GenBank/DDBJ whole genome shotgun (WGS) entry which is preliminary data.</text>
</comment>
<reference evidence="1 2" key="1">
    <citation type="submission" date="2019-05" db="EMBL/GenBank/DDBJ databases">
        <title>Panacibacter sp. strain 17mud1-8 Genome sequencing and assembly.</title>
        <authorList>
            <person name="Chhetri G."/>
        </authorList>
    </citation>
    <scope>NUCLEOTIDE SEQUENCE [LARGE SCALE GENOMIC DNA]</scope>
    <source>
        <strain evidence="1 2">17mud1-8</strain>
    </source>
</reference>
<dbReference type="Proteomes" id="UP000305848">
    <property type="component" value="Unassembled WGS sequence"/>
</dbReference>
<dbReference type="OrthoDB" id="864024at2"/>
<accession>A0A4V5UTF3</accession>
<dbReference type="AlphaFoldDB" id="A0A4V5UTF3"/>
<gene>
    <name evidence="1" type="ORF">FC093_22025</name>
</gene>
<dbReference type="RefSeq" id="WP_137263986.1">
    <property type="nucleotide sequence ID" value="NZ_SZQL01000030.1"/>
</dbReference>
<organism evidence="1 2">
    <name type="scientific">Ilyomonas limi</name>
    <dbReference type="NCBI Taxonomy" id="2575867"/>
    <lineage>
        <taxon>Bacteria</taxon>
        <taxon>Pseudomonadati</taxon>
        <taxon>Bacteroidota</taxon>
        <taxon>Chitinophagia</taxon>
        <taxon>Chitinophagales</taxon>
        <taxon>Chitinophagaceae</taxon>
        <taxon>Ilyomonas</taxon>
    </lineage>
</organism>
<sequence length="265" mass="31200">MQKKPELIEKFQRAVAKTTIGRKFYFEHFINIDKLSSFFGLGIRFYLNENKTPEGQLFGYSLLCTRDWLTNNLKALKKNYEYLQRQNLSPDMPAFVYSWYFAGKLFYADEHQPNAEQILAEAYNMHNVIKSTKSSRYLYNCFEYPLSLALVLTKHYEEALFYINYAFTNYQHKEGHISGGCYEQLLLLKAIALIKINEQKEAKAVFVRLYPSEFYFTSKKLSTILYLLLASLLKEINQKQFRQFTELIKKTGFEKLSSLSEITNV</sequence>
<keyword evidence="2" id="KW-1185">Reference proteome</keyword>
<evidence type="ECO:0000313" key="2">
    <source>
        <dbReference type="Proteomes" id="UP000305848"/>
    </source>
</evidence>
<evidence type="ECO:0000313" key="1">
    <source>
        <dbReference type="EMBL" id="TKK64633.1"/>
    </source>
</evidence>
<protein>
    <submittedName>
        <fullName evidence="1">Uncharacterized protein</fullName>
    </submittedName>
</protein>
<dbReference type="EMBL" id="SZQL01000030">
    <property type="protein sequence ID" value="TKK64633.1"/>
    <property type="molecule type" value="Genomic_DNA"/>
</dbReference>
<name>A0A4V5UTF3_9BACT</name>
<proteinExistence type="predicted"/>